<gene>
    <name evidence="8" type="ORF">FSP39_025426</name>
</gene>
<evidence type="ECO:0000256" key="1">
    <source>
        <dbReference type="ARBA" id="ARBA00004370"/>
    </source>
</evidence>
<evidence type="ECO:0000259" key="7">
    <source>
        <dbReference type="PROSITE" id="PS50049"/>
    </source>
</evidence>
<dbReference type="GO" id="GO:0006955">
    <property type="term" value="P:immune response"/>
    <property type="evidence" value="ECO:0007669"/>
    <property type="project" value="InterPro"/>
</dbReference>
<dbReference type="Proteomes" id="UP001186944">
    <property type="component" value="Unassembled WGS sequence"/>
</dbReference>
<protein>
    <recommendedName>
        <fullName evidence="7">THD domain-containing protein</fullName>
    </recommendedName>
</protein>
<dbReference type="InterPro" id="IPR006052">
    <property type="entry name" value="TNF_dom"/>
</dbReference>
<dbReference type="SUPFAM" id="SSF49842">
    <property type="entry name" value="TNF-like"/>
    <property type="match status" value="1"/>
</dbReference>
<comment type="similarity">
    <text evidence="2">Belongs to the tumor necrosis factor family.</text>
</comment>
<keyword evidence="3" id="KW-0202">Cytokine</keyword>
<keyword evidence="6" id="KW-1133">Transmembrane helix</keyword>
<dbReference type="PANTHER" id="PTHR11471">
    <property type="entry name" value="TUMOR NECROSIS FACTOR FAMILY MEMBER"/>
    <property type="match status" value="1"/>
</dbReference>
<dbReference type="SMART" id="SM00207">
    <property type="entry name" value="TNF"/>
    <property type="match status" value="1"/>
</dbReference>
<comment type="caution">
    <text evidence="8">The sequence shown here is derived from an EMBL/GenBank/DDBJ whole genome shotgun (WGS) entry which is preliminary data.</text>
</comment>
<dbReference type="GO" id="GO:0005164">
    <property type="term" value="F:tumor necrosis factor receptor binding"/>
    <property type="evidence" value="ECO:0007669"/>
    <property type="project" value="InterPro"/>
</dbReference>
<comment type="subcellular location">
    <subcellularLocation>
        <location evidence="1">Membrane</location>
    </subcellularLocation>
</comment>
<feature type="transmembrane region" description="Helical" evidence="6">
    <location>
        <begin position="102"/>
        <end position="127"/>
    </location>
</feature>
<evidence type="ECO:0000313" key="9">
    <source>
        <dbReference type="Proteomes" id="UP001186944"/>
    </source>
</evidence>
<dbReference type="GO" id="GO:0005125">
    <property type="term" value="F:cytokine activity"/>
    <property type="evidence" value="ECO:0007669"/>
    <property type="project" value="UniProtKB-KW"/>
</dbReference>
<dbReference type="InterPro" id="IPR008983">
    <property type="entry name" value="Tumour_necrosis_fac-like_dom"/>
</dbReference>
<dbReference type="PANTHER" id="PTHR11471:SF13">
    <property type="entry name" value="TNF FAMILY PROFILE DOMAIN-CONTAINING PROTEIN"/>
    <property type="match status" value="1"/>
</dbReference>
<dbReference type="GO" id="GO:0005615">
    <property type="term" value="C:extracellular space"/>
    <property type="evidence" value="ECO:0007669"/>
    <property type="project" value="UniProtKB-KW"/>
</dbReference>
<reference evidence="8" key="1">
    <citation type="submission" date="2019-08" db="EMBL/GenBank/DDBJ databases">
        <title>The improved chromosome-level genome for the pearl oyster Pinctada fucata martensii using PacBio sequencing and Hi-C.</title>
        <authorList>
            <person name="Zheng Z."/>
        </authorList>
    </citation>
    <scope>NUCLEOTIDE SEQUENCE</scope>
    <source>
        <strain evidence="8">ZZ-2019</strain>
        <tissue evidence="8">Adductor muscle</tissue>
    </source>
</reference>
<name>A0AA88Y251_PINIB</name>
<feature type="region of interest" description="Disordered" evidence="5">
    <location>
        <begin position="1"/>
        <end position="31"/>
    </location>
</feature>
<feature type="domain" description="THD" evidence="7">
    <location>
        <begin position="203"/>
        <end position="352"/>
    </location>
</feature>
<accession>A0AA88Y251</accession>
<keyword evidence="9" id="KW-1185">Reference proteome</keyword>
<dbReference type="AlphaFoldDB" id="A0AA88Y251"/>
<keyword evidence="6" id="KW-0812">Transmembrane</keyword>
<evidence type="ECO:0000256" key="3">
    <source>
        <dbReference type="ARBA" id="ARBA00022514"/>
    </source>
</evidence>
<proteinExistence type="inferred from homology"/>
<dbReference type="GO" id="GO:0016020">
    <property type="term" value="C:membrane"/>
    <property type="evidence" value="ECO:0007669"/>
    <property type="project" value="UniProtKB-SubCell"/>
</dbReference>
<evidence type="ECO:0000256" key="4">
    <source>
        <dbReference type="ARBA" id="ARBA00023136"/>
    </source>
</evidence>
<evidence type="ECO:0000256" key="5">
    <source>
        <dbReference type="SAM" id="MobiDB-lite"/>
    </source>
</evidence>
<feature type="compositionally biased region" description="Polar residues" evidence="5">
    <location>
        <begin position="1"/>
        <end position="11"/>
    </location>
</feature>
<dbReference type="Pfam" id="PF00229">
    <property type="entry name" value="TNF"/>
    <property type="match status" value="1"/>
</dbReference>
<evidence type="ECO:0000313" key="8">
    <source>
        <dbReference type="EMBL" id="KAK3096293.1"/>
    </source>
</evidence>
<sequence length="352" mass="39827">MHKTNSRTPLTGTRRAKFSLSESSEDPSEQSICTQYTEYTDLEEDTDSETRDRLGMLVDLPQGNGVQKMSRSPSCFSTQTNQSCSNLGKCEQVLKSYTKLKIYFTVLCVVNIIIILLVCVFFAVFFLRIANTEHDLLGRAPQNDNLKSPEGQESVTGPVAGGLRQTQNDHSPFLIHCALLRHKLNVSITGRKDGFCGSEDLIEAFKQYAKPREYNEHTLINWEQKNSGNTKRGISHRPKSGVIIIQSDGFYFVYSRIAFSVSSPTAYRNNPRLNIVDIQHSIRKKQLGHQQFEIIQETSVNCANHSFVHSSYLQRAIYLRSGDELKTTISSAGVQQYAHKYNDENYFGAFKL</sequence>
<dbReference type="Gene3D" id="2.60.120.40">
    <property type="match status" value="1"/>
</dbReference>
<evidence type="ECO:0000256" key="6">
    <source>
        <dbReference type="SAM" id="Phobius"/>
    </source>
</evidence>
<evidence type="ECO:0000256" key="2">
    <source>
        <dbReference type="ARBA" id="ARBA00008670"/>
    </source>
</evidence>
<dbReference type="PROSITE" id="PS50049">
    <property type="entry name" value="THD_2"/>
    <property type="match status" value="1"/>
</dbReference>
<keyword evidence="4 6" id="KW-0472">Membrane</keyword>
<dbReference type="EMBL" id="VSWD01000008">
    <property type="protein sequence ID" value="KAK3096293.1"/>
    <property type="molecule type" value="Genomic_DNA"/>
</dbReference>
<organism evidence="8 9">
    <name type="scientific">Pinctada imbricata</name>
    <name type="common">Atlantic pearl-oyster</name>
    <name type="synonym">Pinctada martensii</name>
    <dbReference type="NCBI Taxonomy" id="66713"/>
    <lineage>
        <taxon>Eukaryota</taxon>
        <taxon>Metazoa</taxon>
        <taxon>Spiralia</taxon>
        <taxon>Lophotrochozoa</taxon>
        <taxon>Mollusca</taxon>
        <taxon>Bivalvia</taxon>
        <taxon>Autobranchia</taxon>
        <taxon>Pteriomorphia</taxon>
        <taxon>Pterioida</taxon>
        <taxon>Pterioidea</taxon>
        <taxon>Pteriidae</taxon>
        <taxon>Pinctada</taxon>
    </lineage>
</organism>